<protein>
    <recommendedName>
        <fullName evidence="4">Secreted protein</fullName>
    </recommendedName>
</protein>
<proteinExistence type="predicted"/>
<feature type="chain" id="PRO_5035192135" description="Secreted protein" evidence="1">
    <location>
        <begin position="26"/>
        <end position="114"/>
    </location>
</feature>
<evidence type="ECO:0008006" key="4">
    <source>
        <dbReference type="Google" id="ProtNLM"/>
    </source>
</evidence>
<comment type="caution">
    <text evidence="2">The sequence shown here is derived from an EMBL/GenBank/DDBJ whole genome shotgun (WGS) entry which is preliminary data.</text>
</comment>
<keyword evidence="1" id="KW-0732">Signal</keyword>
<organism evidence="2 3">
    <name type="scientific">Eleutherodactylus coqui</name>
    <name type="common">Puerto Rican coqui</name>
    <dbReference type="NCBI Taxonomy" id="57060"/>
    <lineage>
        <taxon>Eukaryota</taxon>
        <taxon>Metazoa</taxon>
        <taxon>Chordata</taxon>
        <taxon>Craniata</taxon>
        <taxon>Vertebrata</taxon>
        <taxon>Euteleostomi</taxon>
        <taxon>Amphibia</taxon>
        <taxon>Batrachia</taxon>
        <taxon>Anura</taxon>
        <taxon>Neobatrachia</taxon>
        <taxon>Hyloidea</taxon>
        <taxon>Eleutherodactylidae</taxon>
        <taxon>Eleutherodactylinae</taxon>
        <taxon>Eleutherodactylus</taxon>
        <taxon>Eleutherodactylus</taxon>
    </lineage>
</organism>
<gene>
    <name evidence="2" type="ORF">GDO78_013076</name>
</gene>
<name>A0A8J6EYR1_ELECQ</name>
<accession>A0A8J6EYR1</accession>
<feature type="signal peptide" evidence="1">
    <location>
        <begin position="1"/>
        <end position="25"/>
    </location>
</feature>
<dbReference type="AlphaFoldDB" id="A0A8J6EYR1"/>
<sequence>MMMMMTTMNFFIFFLTCSFPYKTHQKLMLICEDASTSTGKQDTHLMQLNESFHRMDSLMKLFHVVILKKSAIFFFKEFKNKIMGAGGIQKLCKIFLYDILYKIRYYKTKRKIRV</sequence>
<evidence type="ECO:0000313" key="2">
    <source>
        <dbReference type="EMBL" id="KAG9477894.1"/>
    </source>
</evidence>
<dbReference type="Proteomes" id="UP000770717">
    <property type="component" value="Unassembled WGS sequence"/>
</dbReference>
<evidence type="ECO:0000256" key="1">
    <source>
        <dbReference type="SAM" id="SignalP"/>
    </source>
</evidence>
<dbReference type="EMBL" id="WNTK01000009">
    <property type="protein sequence ID" value="KAG9477894.1"/>
    <property type="molecule type" value="Genomic_DNA"/>
</dbReference>
<reference evidence="2" key="1">
    <citation type="thesis" date="2020" institute="ProQuest LLC" country="789 East Eisenhower Parkway, Ann Arbor, MI, USA">
        <title>Comparative Genomics and Chromosome Evolution.</title>
        <authorList>
            <person name="Mudd A.B."/>
        </authorList>
    </citation>
    <scope>NUCLEOTIDE SEQUENCE</scope>
    <source>
        <strain evidence="2">HN-11 Male</strain>
        <tissue evidence="2">Kidney and liver</tissue>
    </source>
</reference>
<evidence type="ECO:0000313" key="3">
    <source>
        <dbReference type="Proteomes" id="UP000770717"/>
    </source>
</evidence>
<keyword evidence="3" id="KW-1185">Reference proteome</keyword>